<dbReference type="PANTHER" id="PTHR10091">
    <property type="entry name" value="ALDOSE-1-EPIMERASE"/>
    <property type="match status" value="1"/>
</dbReference>
<evidence type="ECO:0000256" key="4">
    <source>
        <dbReference type="ARBA" id="ARBA00023277"/>
    </source>
</evidence>
<evidence type="ECO:0000256" key="3">
    <source>
        <dbReference type="ARBA" id="ARBA00023235"/>
    </source>
</evidence>
<dbReference type="OrthoDB" id="9779408at2"/>
<dbReference type="PANTHER" id="PTHR10091:SF0">
    <property type="entry name" value="GALACTOSE MUTAROTASE"/>
    <property type="match status" value="1"/>
</dbReference>
<evidence type="ECO:0000256" key="7">
    <source>
        <dbReference type="PIRSR" id="PIRSR005096-2"/>
    </source>
</evidence>
<dbReference type="UniPathway" id="UPA00242"/>
<dbReference type="InterPro" id="IPR008183">
    <property type="entry name" value="Aldose_1/G6P_1-epimerase"/>
</dbReference>
<evidence type="ECO:0000313" key="10">
    <source>
        <dbReference type="Proteomes" id="UP000244069"/>
    </source>
</evidence>
<feature type="binding site" evidence="7">
    <location>
        <position position="224"/>
    </location>
    <ligand>
        <name>beta-D-galactose</name>
        <dbReference type="ChEBI" id="CHEBI:27667"/>
    </ligand>
</feature>
<dbReference type="GO" id="GO:0033499">
    <property type="term" value="P:galactose catabolic process via UDP-galactose, Leloir pathway"/>
    <property type="evidence" value="ECO:0007669"/>
    <property type="project" value="TreeGrafter"/>
</dbReference>
<gene>
    <name evidence="9" type="ORF">C8N44_106179</name>
</gene>
<comment type="similarity">
    <text evidence="2 5">Belongs to the aldose epimerase family.</text>
</comment>
<comment type="pathway">
    <text evidence="1 5">Carbohydrate metabolism; hexose metabolism.</text>
</comment>
<dbReference type="Gene3D" id="2.70.98.10">
    <property type="match status" value="1"/>
</dbReference>
<dbReference type="GO" id="GO:0030246">
    <property type="term" value="F:carbohydrate binding"/>
    <property type="evidence" value="ECO:0007669"/>
    <property type="project" value="InterPro"/>
</dbReference>
<evidence type="ECO:0000256" key="6">
    <source>
        <dbReference type="PIRSR" id="PIRSR005096-1"/>
    </source>
</evidence>
<dbReference type="GO" id="GO:0006006">
    <property type="term" value="P:glucose metabolic process"/>
    <property type="evidence" value="ECO:0007669"/>
    <property type="project" value="TreeGrafter"/>
</dbReference>
<dbReference type="PIRSF" id="PIRSF005096">
    <property type="entry name" value="GALM"/>
    <property type="match status" value="1"/>
</dbReference>
<feature type="active site" description="Proton donor" evidence="6">
    <location>
        <position position="168"/>
    </location>
</feature>
<dbReference type="InterPro" id="IPR014718">
    <property type="entry name" value="GH-type_carb-bd"/>
</dbReference>
<evidence type="ECO:0000256" key="1">
    <source>
        <dbReference type="ARBA" id="ARBA00005028"/>
    </source>
</evidence>
<comment type="catalytic activity">
    <reaction evidence="5">
        <text>alpha-D-glucose = beta-D-glucose</text>
        <dbReference type="Rhea" id="RHEA:10264"/>
        <dbReference type="ChEBI" id="CHEBI:15903"/>
        <dbReference type="ChEBI" id="CHEBI:17925"/>
        <dbReference type="EC" id="5.1.3.3"/>
    </reaction>
</comment>
<dbReference type="EC" id="5.1.3.3" evidence="5"/>
<evidence type="ECO:0000256" key="2">
    <source>
        <dbReference type="ARBA" id="ARBA00006206"/>
    </source>
</evidence>
<accession>A0A2T6B158</accession>
<keyword evidence="4 5" id="KW-0119">Carbohydrate metabolism</keyword>
<comment type="caution">
    <text evidence="9">The sequence shown here is derived from an EMBL/GenBank/DDBJ whole genome shotgun (WGS) entry which is preliminary data.</text>
</comment>
<dbReference type="InterPro" id="IPR015443">
    <property type="entry name" value="Aldose_1-epimerase"/>
</dbReference>
<feature type="binding site" evidence="8">
    <location>
        <begin position="71"/>
        <end position="72"/>
    </location>
    <ligand>
        <name>beta-D-galactose</name>
        <dbReference type="ChEBI" id="CHEBI:27667"/>
    </ligand>
</feature>
<evidence type="ECO:0000313" key="9">
    <source>
        <dbReference type="EMBL" id="PTX49801.1"/>
    </source>
</evidence>
<dbReference type="InterPro" id="IPR047215">
    <property type="entry name" value="Galactose_mutarotase-like"/>
</dbReference>
<dbReference type="AlphaFoldDB" id="A0A2T6B158"/>
<dbReference type="GO" id="GO:0004034">
    <property type="term" value="F:aldose 1-epimerase activity"/>
    <property type="evidence" value="ECO:0007669"/>
    <property type="project" value="UniProtKB-EC"/>
</dbReference>
<dbReference type="CDD" id="cd09019">
    <property type="entry name" value="galactose_mutarotase_like"/>
    <property type="match status" value="1"/>
</dbReference>
<dbReference type="Pfam" id="PF01263">
    <property type="entry name" value="Aldose_epim"/>
    <property type="match status" value="1"/>
</dbReference>
<dbReference type="Proteomes" id="UP000244069">
    <property type="component" value="Unassembled WGS sequence"/>
</dbReference>
<dbReference type="EMBL" id="QBKN01000006">
    <property type="protein sequence ID" value="PTX49801.1"/>
    <property type="molecule type" value="Genomic_DNA"/>
</dbReference>
<dbReference type="SUPFAM" id="SSF74650">
    <property type="entry name" value="Galactose mutarotase-like"/>
    <property type="match status" value="1"/>
</dbReference>
<keyword evidence="3 5" id="KW-0413">Isomerase</keyword>
<keyword evidence="10" id="KW-1185">Reference proteome</keyword>
<organism evidence="9 10">
    <name type="scientific">Allosediminivita pacifica</name>
    <dbReference type="NCBI Taxonomy" id="1267769"/>
    <lineage>
        <taxon>Bacteria</taxon>
        <taxon>Pseudomonadati</taxon>
        <taxon>Pseudomonadota</taxon>
        <taxon>Alphaproteobacteria</taxon>
        <taxon>Rhodobacterales</taxon>
        <taxon>Paracoccaceae</taxon>
        <taxon>Allosediminivita</taxon>
    </lineage>
</organism>
<dbReference type="InterPro" id="IPR011013">
    <property type="entry name" value="Gal_mutarotase_sf_dom"/>
</dbReference>
<dbReference type="NCBIfam" id="NF008277">
    <property type="entry name" value="PRK11055.1"/>
    <property type="match status" value="1"/>
</dbReference>
<reference evidence="9 10" key="1">
    <citation type="submission" date="2018-04" db="EMBL/GenBank/DDBJ databases">
        <title>Genomic Encyclopedia of Archaeal and Bacterial Type Strains, Phase II (KMG-II): from individual species to whole genera.</title>
        <authorList>
            <person name="Goeker M."/>
        </authorList>
    </citation>
    <scope>NUCLEOTIDE SEQUENCE [LARGE SCALE GENOMIC DNA]</scope>
    <source>
        <strain evidence="9 10">DSM 29329</strain>
    </source>
</reference>
<feature type="active site" description="Proton acceptor" evidence="6">
    <location>
        <position position="288"/>
    </location>
</feature>
<evidence type="ECO:0000256" key="8">
    <source>
        <dbReference type="PIRSR" id="PIRSR005096-3"/>
    </source>
</evidence>
<dbReference type="RefSeq" id="WP_107975412.1">
    <property type="nucleotide sequence ID" value="NZ_BMEZ01000006.1"/>
</dbReference>
<sequence length="322" mass="34857">MKLEKLPDGRAVEPVTITKDGLTATLLPYGARLHDLRVDGVPFQLVLGAGGIEPYLGDMAYFGATVGRFANRIGGASFEIEGETFETEANQDGRHTLHSGSTGTHAQLWEIAERSADAVTFALTLPDGQGGFPGTLDVSVRYALSDGALSIVTEAKTDRATPCSFAHHSYFRVHEGDVRDAQFRIYADDYLPVDEDLIPTGEEPVEGTPFDFRASRVIGHHGYDHNFCLNRRGEGLRDVAELRAPDGGLTLTVRTNAPGLQVYDASSIPGATAPDGSAWVPNAGIALETQEWPDAPNQPGFPDCILWPGETYRHEVVYAFSR</sequence>
<protein>
    <recommendedName>
        <fullName evidence="5">Aldose 1-epimerase</fullName>
        <ecNumber evidence="5">5.1.3.3</ecNumber>
    </recommendedName>
</protein>
<name>A0A2T6B158_9RHOB</name>
<dbReference type="GO" id="GO:0005737">
    <property type="term" value="C:cytoplasm"/>
    <property type="evidence" value="ECO:0007669"/>
    <property type="project" value="TreeGrafter"/>
</dbReference>
<feature type="binding site" evidence="8">
    <location>
        <begin position="168"/>
        <end position="170"/>
    </location>
    <ligand>
        <name>beta-D-galactose</name>
        <dbReference type="ChEBI" id="CHEBI:27667"/>
    </ligand>
</feature>
<evidence type="ECO:0000256" key="5">
    <source>
        <dbReference type="PIRNR" id="PIRNR005096"/>
    </source>
</evidence>
<proteinExistence type="inferred from homology"/>